<keyword evidence="3" id="KW-1185">Reference proteome</keyword>
<dbReference type="EMBL" id="SNWM01000001">
    <property type="protein sequence ID" value="TDO24514.1"/>
    <property type="molecule type" value="Genomic_DNA"/>
</dbReference>
<gene>
    <name evidence="2" type="ORF">CLV32_0803</name>
</gene>
<dbReference type="AlphaFoldDB" id="A0A4R6IQ94"/>
<feature type="transmembrane region" description="Helical" evidence="1">
    <location>
        <begin position="144"/>
        <end position="163"/>
    </location>
</feature>
<evidence type="ECO:0000313" key="3">
    <source>
        <dbReference type="Proteomes" id="UP000295499"/>
    </source>
</evidence>
<comment type="caution">
    <text evidence="2">The sequence shown here is derived from an EMBL/GenBank/DDBJ whole genome shotgun (WGS) entry which is preliminary data.</text>
</comment>
<evidence type="ECO:0000256" key="1">
    <source>
        <dbReference type="SAM" id="Phobius"/>
    </source>
</evidence>
<keyword evidence="1" id="KW-0472">Membrane</keyword>
<accession>A0A4R6IQ94</accession>
<protein>
    <submittedName>
        <fullName evidence="2">Uncharacterized protein</fullName>
    </submittedName>
</protein>
<keyword evidence="1" id="KW-0812">Transmembrane</keyword>
<proteinExistence type="predicted"/>
<name>A0A4R6IQ94_9SPHI</name>
<sequence length="171" mass="18996">MLRSSKFSLCILLCLGCNMFKKTSSENATSSSRSSSNTSINEQQVLKKESTNQLVYLSRDSSDSETRTIIWPRGVFKLSPDSGFIGEADRVEQAFKGKRSAEVLKKQLTQLAVDSVSKKNIAKKESATHSQESKQSASIPKASGLLRALVLAVGAMLLIYLLYRKFRRRNL</sequence>
<organism evidence="2 3">
    <name type="scientific">Pedobacter duraquae</name>
    <dbReference type="NCBI Taxonomy" id="425511"/>
    <lineage>
        <taxon>Bacteria</taxon>
        <taxon>Pseudomonadati</taxon>
        <taxon>Bacteroidota</taxon>
        <taxon>Sphingobacteriia</taxon>
        <taxon>Sphingobacteriales</taxon>
        <taxon>Sphingobacteriaceae</taxon>
        <taxon>Pedobacter</taxon>
    </lineage>
</organism>
<reference evidence="2 3" key="1">
    <citation type="submission" date="2019-03" db="EMBL/GenBank/DDBJ databases">
        <title>Genomic Encyclopedia of Archaeal and Bacterial Type Strains, Phase II (KMG-II): from individual species to whole genera.</title>
        <authorList>
            <person name="Goeker M."/>
        </authorList>
    </citation>
    <scope>NUCLEOTIDE SEQUENCE [LARGE SCALE GENOMIC DNA]</scope>
    <source>
        <strain evidence="2 3">DSM 19034</strain>
    </source>
</reference>
<dbReference type="Proteomes" id="UP000295499">
    <property type="component" value="Unassembled WGS sequence"/>
</dbReference>
<evidence type="ECO:0000313" key="2">
    <source>
        <dbReference type="EMBL" id="TDO24514.1"/>
    </source>
</evidence>
<keyword evidence="1" id="KW-1133">Transmembrane helix</keyword>